<feature type="region of interest" description="Disordered" evidence="11">
    <location>
        <begin position="489"/>
        <end position="553"/>
    </location>
</feature>
<evidence type="ECO:0000256" key="5">
    <source>
        <dbReference type="ARBA" id="ARBA00022801"/>
    </source>
</evidence>
<dbReference type="HAMAP" id="MF_00942">
    <property type="entry name" value="Nth"/>
    <property type="match status" value="1"/>
</dbReference>
<keyword evidence="5 10" id="KW-0378">Hydrolase</keyword>
<proteinExistence type="inferred from homology"/>
<keyword evidence="8 10" id="KW-0234">DNA repair</keyword>
<dbReference type="Gene3D" id="1.10.1670.10">
    <property type="entry name" value="Helix-hairpin-Helix base-excision DNA repair enzymes (C-terminal)"/>
    <property type="match status" value="1"/>
</dbReference>
<name>A0ABU0SXH4_9ACTN</name>
<dbReference type="EC" id="4.2.99.18" evidence="10"/>
<feature type="binding site" evidence="10">
    <location>
        <position position="458"/>
    </location>
    <ligand>
        <name>[4Fe-4S] cluster</name>
        <dbReference type="ChEBI" id="CHEBI:49883"/>
    </ligand>
</feature>
<comment type="cofactor">
    <cofactor evidence="10">
        <name>[4Fe-4S] cluster</name>
        <dbReference type="ChEBI" id="CHEBI:49883"/>
    </cofactor>
    <text evidence="10">Binds 1 [4Fe-4S] cluster.</text>
</comment>
<feature type="compositionally biased region" description="Low complexity" evidence="11">
    <location>
        <begin position="208"/>
        <end position="254"/>
    </location>
</feature>
<feature type="domain" description="HhH-GPD" evidence="12">
    <location>
        <begin position="302"/>
        <end position="449"/>
    </location>
</feature>
<dbReference type="EMBL" id="JAUSZI010000002">
    <property type="protein sequence ID" value="MDQ1028261.1"/>
    <property type="molecule type" value="Genomic_DNA"/>
</dbReference>
<keyword evidence="10 13" id="KW-0456">Lyase</keyword>
<dbReference type="PROSITE" id="PS01155">
    <property type="entry name" value="ENDONUCLEASE_III_2"/>
    <property type="match status" value="1"/>
</dbReference>
<feature type="binding site" evidence="10">
    <location>
        <position position="467"/>
    </location>
    <ligand>
        <name>[4Fe-4S] cluster</name>
        <dbReference type="ChEBI" id="CHEBI:49883"/>
    </ligand>
</feature>
<accession>A0ABU0SXH4</accession>
<feature type="compositionally biased region" description="Low complexity" evidence="11">
    <location>
        <begin position="163"/>
        <end position="198"/>
    </location>
</feature>
<dbReference type="CDD" id="cd00056">
    <property type="entry name" value="ENDO3c"/>
    <property type="match status" value="1"/>
</dbReference>
<dbReference type="InterPro" id="IPR004036">
    <property type="entry name" value="Endonuclease-III-like_CS2"/>
</dbReference>
<feature type="region of interest" description="Disordered" evidence="11">
    <location>
        <begin position="110"/>
        <end position="263"/>
    </location>
</feature>
<evidence type="ECO:0000256" key="10">
    <source>
        <dbReference type="HAMAP-Rule" id="MF_00942"/>
    </source>
</evidence>
<dbReference type="SMART" id="SM00478">
    <property type="entry name" value="ENDO3c"/>
    <property type="match status" value="1"/>
</dbReference>
<dbReference type="Pfam" id="PF00730">
    <property type="entry name" value="HhH-GPD"/>
    <property type="match status" value="1"/>
</dbReference>
<evidence type="ECO:0000256" key="11">
    <source>
        <dbReference type="SAM" id="MobiDB-lite"/>
    </source>
</evidence>
<keyword evidence="4 10" id="KW-0227">DNA damage</keyword>
<feature type="binding site" evidence="10">
    <location>
        <position position="461"/>
    </location>
    <ligand>
        <name>[4Fe-4S] cluster</name>
        <dbReference type="ChEBI" id="CHEBI:49883"/>
    </ligand>
</feature>
<keyword evidence="9 10" id="KW-0326">Glycosidase</keyword>
<keyword evidence="6 10" id="KW-0408">Iron</keyword>
<protein>
    <recommendedName>
        <fullName evidence="10">Endonuclease III</fullName>
        <ecNumber evidence="10">4.2.99.18</ecNumber>
    </recommendedName>
    <alternativeName>
        <fullName evidence="10">DNA-(apurinic or apyrimidinic site) lyase</fullName>
    </alternativeName>
</protein>
<dbReference type="PROSITE" id="PS00764">
    <property type="entry name" value="ENDONUCLEASE_III_1"/>
    <property type="match status" value="1"/>
</dbReference>
<reference evidence="13 14" key="1">
    <citation type="submission" date="2023-07" db="EMBL/GenBank/DDBJ databases">
        <title>Comparative genomics of wheat-associated soil bacteria to identify genetic determinants of phenazine resistance.</title>
        <authorList>
            <person name="Mouncey N."/>
        </authorList>
    </citation>
    <scope>NUCLEOTIDE SEQUENCE [LARGE SCALE GENOMIC DNA]</scope>
    <source>
        <strain evidence="13 14">V2I4</strain>
    </source>
</reference>
<dbReference type="InterPro" id="IPR023170">
    <property type="entry name" value="HhH_base_excis_C"/>
</dbReference>
<keyword evidence="13" id="KW-0255">Endonuclease</keyword>
<comment type="catalytic activity">
    <reaction evidence="10">
        <text>2'-deoxyribonucleotide-(2'-deoxyribose 5'-phosphate)-2'-deoxyribonucleotide-DNA = a 3'-end 2'-deoxyribonucleotide-(2,3-dehydro-2,3-deoxyribose 5'-phosphate)-DNA + a 5'-end 5'-phospho-2'-deoxyribonucleoside-DNA + H(+)</text>
        <dbReference type="Rhea" id="RHEA:66592"/>
        <dbReference type="Rhea" id="RHEA-COMP:13180"/>
        <dbReference type="Rhea" id="RHEA-COMP:16897"/>
        <dbReference type="Rhea" id="RHEA-COMP:17067"/>
        <dbReference type="ChEBI" id="CHEBI:15378"/>
        <dbReference type="ChEBI" id="CHEBI:136412"/>
        <dbReference type="ChEBI" id="CHEBI:157695"/>
        <dbReference type="ChEBI" id="CHEBI:167181"/>
        <dbReference type="EC" id="4.2.99.18"/>
    </reaction>
</comment>
<dbReference type="GO" id="GO:0140078">
    <property type="term" value="F:class I DNA-(apurinic or apyrimidinic site) endonuclease activity"/>
    <property type="evidence" value="ECO:0007669"/>
    <property type="project" value="UniProtKB-EC"/>
</dbReference>
<dbReference type="NCBIfam" id="TIGR01083">
    <property type="entry name" value="nth"/>
    <property type="match status" value="1"/>
</dbReference>
<evidence type="ECO:0000256" key="7">
    <source>
        <dbReference type="ARBA" id="ARBA00023014"/>
    </source>
</evidence>
<comment type="similarity">
    <text evidence="1 10">Belongs to the Nth/MutY family.</text>
</comment>
<dbReference type="InterPro" id="IPR004035">
    <property type="entry name" value="Endouclease-III_FeS-bd_BS"/>
</dbReference>
<dbReference type="PANTHER" id="PTHR10359">
    <property type="entry name" value="A/G-SPECIFIC ADENINE GLYCOSYLASE/ENDONUCLEASE III"/>
    <property type="match status" value="1"/>
</dbReference>
<keyword evidence="7 10" id="KW-0411">Iron-sulfur</keyword>
<feature type="compositionally biased region" description="Low complexity" evidence="11">
    <location>
        <begin position="23"/>
        <end position="42"/>
    </location>
</feature>
<keyword evidence="3 10" id="KW-0479">Metal-binding</keyword>
<evidence type="ECO:0000256" key="8">
    <source>
        <dbReference type="ARBA" id="ARBA00023204"/>
    </source>
</evidence>
<dbReference type="InterPro" id="IPR011257">
    <property type="entry name" value="DNA_glycosylase"/>
</dbReference>
<dbReference type="InterPro" id="IPR000445">
    <property type="entry name" value="HhH_motif"/>
</dbReference>
<evidence type="ECO:0000256" key="9">
    <source>
        <dbReference type="ARBA" id="ARBA00023295"/>
    </source>
</evidence>
<feature type="binding site" evidence="10">
    <location>
        <position position="451"/>
    </location>
    <ligand>
        <name>[4Fe-4S] cluster</name>
        <dbReference type="ChEBI" id="CHEBI:49883"/>
    </ligand>
</feature>
<feature type="region of interest" description="Disordered" evidence="11">
    <location>
        <begin position="1"/>
        <end position="42"/>
    </location>
</feature>
<dbReference type="Gene3D" id="1.10.340.30">
    <property type="entry name" value="Hypothetical protein, domain 2"/>
    <property type="match status" value="1"/>
</dbReference>
<organism evidence="13 14">
    <name type="scientific">Streptomyces umbrinus</name>
    <dbReference type="NCBI Taxonomy" id="67370"/>
    <lineage>
        <taxon>Bacteria</taxon>
        <taxon>Bacillati</taxon>
        <taxon>Actinomycetota</taxon>
        <taxon>Actinomycetes</taxon>
        <taxon>Kitasatosporales</taxon>
        <taxon>Streptomycetaceae</taxon>
        <taxon>Streptomyces</taxon>
        <taxon>Streptomyces phaeochromogenes group</taxon>
    </lineage>
</organism>
<dbReference type="PANTHER" id="PTHR10359:SF18">
    <property type="entry name" value="ENDONUCLEASE III"/>
    <property type="match status" value="1"/>
</dbReference>
<dbReference type="Pfam" id="PF10576">
    <property type="entry name" value="EndIII_4Fe-2S"/>
    <property type="match status" value="1"/>
</dbReference>
<keyword evidence="2 10" id="KW-0004">4Fe-4S</keyword>
<dbReference type="InterPro" id="IPR003651">
    <property type="entry name" value="Endonuclease3_FeS-loop_motif"/>
</dbReference>
<keyword evidence="10" id="KW-0238">DNA-binding</keyword>
<sequence>MVVRRDSAVGEQDPDGANKTTNAAGSGRARRSAGAAGKAAGAAASEMAATAKKAAAVKRAASARKAAAPGRKVAAASRKVAVSKKVAASKTAAAATKKAAAATKKAAAATKKVAAPSGEAAAIGKKAAAPSGRAAAPSRKVAAASKKVVAPKKAAAPKRAAKKSAPAEAVAGKAASASSAPAKSTAKKTSASSAPAKATARKPRPTPAKKSAPVKKAAPAAVTPAKATPAKAAPVKAAPAKATSAKTTPTKVAPAKPPRNESHTALVRRARRINRELGEVYPYAHPELDFENPFQLVVATVLSAQTTDLRVNQTTPALFGKYPTPEDLAAANPEEVEEILRPTGFFRAKTKSVMGLSKALRDDFGGEVPGRLEDLVKLPGVGRKTAFVVLGNAFGRPGITVDTHFQRLVRRWQWTDATEPDKIEAIIGGLFPKSEWTMLSHHVIFHGRRICHARKPACGACPIAPLCPAYGEGETDPEKAQKLLKYEKGGFPGQRLNPPQSYLDAGGIPAPPLGATIPGASAPGASAPGASAPGAPAPASAAPAPGSPAREAG</sequence>
<comment type="caution">
    <text evidence="13">The sequence shown here is derived from an EMBL/GenBank/DDBJ whole genome shotgun (WGS) entry which is preliminary data.</text>
</comment>
<dbReference type="Proteomes" id="UP001230328">
    <property type="component" value="Unassembled WGS sequence"/>
</dbReference>
<evidence type="ECO:0000256" key="4">
    <source>
        <dbReference type="ARBA" id="ARBA00022763"/>
    </source>
</evidence>
<dbReference type="Pfam" id="PF00633">
    <property type="entry name" value="HHH"/>
    <property type="match status" value="1"/>
</dbReference>
<evidence type="ECO:0000256" key="1">
    <source>
        <dbReference type="ARBA" id="ARBA00008343"/>
    </source>
</evidence>
<dbReference type="InterPro" id="IPR005759">
    <property type="entry name" value="Nth"/>
</dbReference>
<evidence type="ECO:0000259" key="12">
    <source>
        <dbReference type="SMART" id="SM00478"/>
    </source>
</evidence>
<feature type="compositionally biased region" description="Low complexity" evidence="11">
    <location>
        <begin position="110"/>
        <end position="154"/>
    </location>
</feature>
<keyword evidence="13" id="KW-0540">Nuclease</keyword>
<dbReference type="SMART" id="SM00525">
    <property type="entry name" value="FES"/>
    <property type="match status" value="1"/>
</dbReference>
<feature type="compositionally biased region" description="Low complexity" evidence="11">
    <location>
        <begin position="518"/>
        <end position="553"/>
    </location>
</feature>
<dbReference type="SUPFAM" id="SSF48150">
    <property type="entry name" value="DNA-glycosylase"/>
    <property type="match status" value="1"/>
</dbReference>
<evidence type="ECO:0000256" key="3">
    <source>
        <dbReference type="ARBA" id="ARBA00022723"/>
    </source>
</evidence>
<feature type="region of interest" description="Disordered" evidence="11">
    <location>
        <begin position="60"/>
        <end position="81"/>
    </location>
</feature>
<keyword evidence="14" id="KW-1185">Reference proteome</keyword>
<dbReference type="InterPro" id="IPR003265">
    <property type="entry name" value="HhH-GPD_domain"/>
</dbReference>
<evidence type="ECO:0000313" key="14">
    <source>
        <dbReference type="Proteomes" id="UP001230328"/>
    </source>
</evidence>
<comment type="function">
    <text evidence="10">DNA repair enzyme that has both DNA N-glycosylase activity and AP-lyase activity. The DNA N-glycosylase activity releases various damaged pyrimidines from DNA by cleaving the N-glycosidic bond, leaving an AP (apurinic/apyrimidinic) site. The AP-lyase activity cleaves the phosphodiester bond 3' to the AP site by a beta-elimination, leaving a 3'-terminal unsaturated sugar and a product with a terminal 5'-phosphate.</text>
</comment>
<evidence type="ECO:0000256" key="6">
    <source>
        <dbReference type="ARBA" id="ARBA00023004"/>
    </source>
</evidence>
<evidence type="ECO:0000256" key="2">
    <source>
        <dbReference type="ARBA" id="ARBA00022485"/>
    </source>
</evidence>
<evidence type="ECO:0000313" key="13">
    <source>
        <dbReference type="EMBL" id="MDQ1028261.1"/>
    </source>
</evidence>
<gene>
    <name evidence="10" type="primary">nth</name>
    <name evidence="13" type="ORF">QF035_005843</name>
</gene>